<evidence type="ECO:0000313" key="2">
    <source>
        <dbReference type="Proteomes" id="UP000218899"/>
    </source>
</evidence>
<dbReference type="EMBL" id="AP014936">
    <property type="protein sequence ID" value="BAU47762.1"/>
    <property type="molecule type" value="Genomic_DNA"/>
</dbReference>
<organism evidence="1 2">
    <name type="scientific">Sulfurifustis variabilis</name>
    <dbReference type="NCBI Taxonomy" id="1675686"/>
    <lineage>
        <taxon>Bacteria</taxon>
        <taxon>Pseudomonadati</taxon>
        <taxon>Pseudomonadota</taxon>
        <taxon>Gammaproteobacteria</taxon>
        <taxon>Acidiferrobacterales</taxon>
        <taxon>Acidiferrobacteraceae</taxon>
        <taxon>Sulfurifustis</taxon>
    </lineage>
</organism>
<protein>
    <submittedName>
        <fullName evidence="1">Uncharacterized protein</fullName>
    </submittedName>
</protein>
<keyword evidence="2" id="KW-1185">Reference proteome</keyword>
<dbReference type="Proteomes" id="UP000218899">
    <property type="component" value="Chromosome"/>
</dbReference>
<dbReference type="KEGG" id="sva:SVA_1187"/>
<accession>A0A1B4V5D1</accession>
<sequence>MNPVAVSLADAARRYKQAAQAVLGAYEARRPATTHQVTPAQLDAGIDQFFAISTKVDREQGETGPIASDDVSQLGDYGLTLLTDLMTWAQQLELREFDRDFDSVVLSFTDWIVRHEGEIRTLEPIVDALAHYANRTREPEQLEALTRFMTRIVRSSSKLIKQDLEKGNPGRPWLVLNLNRGIVATRSHNPELMEEVFEELARFFPDHAAQFFAEGMQQMDELNYPPHVRAVMARYFDRFTRRTMH</sequence>
<name>A0A1B4V5D1_9GAMM</name>
<dbReference type="AlphaFoldDB" id="A0A1B4V5D1"/>
<dbReference type="OrthoDB" id="5760904at2"/>
<dbReference type="RefSeq" id="WP_096460111.1">
    <property type="nucleotide sequence ID" value="NZ_AP014936.1"/>
</dbReference>
<reference evidence="1 2" key="1">
    <citation type="submission" date="2015-08" db="EMBL/GenBank/DDBJ databases">
        <title>Complete genome sequence of Sulfurifustis variabilis.</title>
        <authorList>
            <person name="Miura A."/>
            <person name="Kojima H."/>
            <person name="Fukui M."/>
        </authorList>
    </citation>
    <scope>NUCLEOTIDE SEQUENCE [LARGE SCALE GENOMIC DNA]</scope>
    <source>
        <strain evidence="2">skN76</strain>
    </source>
</reference>
<evidence type="ECO:0000313" key="1">
    <source>
        <dbReference type="EMBL" id="BAU47762.1"/>
    </source>
</evidence>
<proteinExistence type="predicted"/>
<gene>
    <name evidence="1" type="ORF">SVA_1187</name>
</gene>